<dbReference type="GO" id="GO:0051536">
    <property type="term" value="F:iron-sulfur cluster binding"/>
    <property type="evidence" value="ECO:0007669"/>
    <property type="project" value="UniProtKB-KW"/>
</dbReference>
<keyword evidence="8 12" id="KW-0408">Iron</keyword>
<dbReference type="eggNOG" id="arCOG00790">
    <property type="taxonomic scope" value="Archaea"/>
</dbReference>
<dbReference type="Gene3D" id="3.90.320.10">
    <property type="match status" value="1"/>
</dbReference>
<comment type="cofactor">
    <cofactor evidence="12">
        <name>Mg(2+)</name>
        <dbReference type="ChEBI" id="CHEBI:18420"/>
    </cofactor>
    <cofactor evidence="12">
        <name>Mn(2+)</name>
        <dbReference type="ChEBI" id="CHEBI:29035"/>
    </cofactor>
    <text evidence="12">Mg(2+) or Mn(2+) required for ssDNA cleavage activity.</text>
</comment>
<dbReference type="NCBIfam" id="TIGR00372">
    <property type="entry name" value="cas4"/>
    <property type="match status" value="1"/>
</dbReference>
<dbReference type="Proteomes" id="UP000000752">
    <property type="component" value="Chromosome"/>
</dbReference>
<dbReference type="PIR" id="F71183">
    <property type="entry name" value="F71183"/>
</dbReference>
<reference evidence="13 14" key="1">
    <citation type="journal article" date="1998" name="DNA Res.">
        <title>Complete sequence and gene organization of the genome of a hyper-thermophilic archaebacterium, Pyrococcus horikoshii OT3.</title>
        <authorList>
            <person name="Kawarabayasi Y."/>
            <person name="Sawada M."/>
            <person name="Horikawa H."/>
            <person name="Haikawa Y."/>
            <person name="Hino Y."/>
            <person name="Yamamoto S."/>
            <person name="Sekine M."/>
            <person name="Baba S."/>
            <person name="Kosugi H."/>
            <person name="Hosoyama A."/>
            <person name="Nagai Y."/>
            <person name="Sakai M."/>
            <person name="Ogura K."/>
            <person name="Otuka R."/>
            <person name="Nakazawa H."/>
            <person name="Takamiya M."/>
            <person name="Ohfuku Y."/>
            <person name="Funahashi T."/>
            <person name="Tanaka T."/>
            <person name="Kudoh Y."/>
            <person name="Yamazaki J."/>
            <person name="Kushida N."/>
            <person name="Oguchi A."/>
            <person name="Aoki K."/>
            <person name="Nakamura Y."/>
            <person name="Robb T.F."/>
            <person name="Horikoshi K."/>
            <person name="Masuchi Y."/>
            <person name="Shizuya H."/>
            <person name="Kikuchi H."/>
        </authorList>
    </citation>
    <scope>NUCLEOTIDE SEQUENCE [LARGE SCALE GENOMIC DNA]</scope>
    <source>
        <strain evidence="14">ATCC 700860 / DSM 12428 / JCM 9974 / NBRC 100139 / OT-3</strain>
    </source>
</reference>
<evidence type="ECO:0000256" key="8">
    <source>
        <dbReference type="ARBA" id="ARBA00023004"/>
    </source>
</evidence>
<evidence type="ECO:0000256" key="9">
    <source>
        <dbReference type="ARBA" id="ARBA00023014"/>
    </source>
</evidence>
<dbReference type="EnsemblBacteria" id="BAA30861">
    <property type="protein sequence ID" value="BAA30861"/>
    <property type="gene ID" value="BAA30861"/>
</dbReference>
<evidence type="ECO:0000313" key="13">
    <source>
        <dbReference type="EMBL" id="BAA30861.1"/>
    </source>
</evidence>
<keyword evidence="11 12" id="KW-0464">Manganese</keyword>
<dbReference type="GO" id="GO:0046872">
    <property type="term" value="F:metal ion binding"/>
    <property type="evidence" value="ECO:0007669"/>
    <property type="project" value="UniProtKB-KW"/>
</dbReference>
<dbReference type="STRING" id="70601.gene:9378744"/>
<comment type="cofactor">
    <cofactor evidence="12">
        <name>iron-sulfur cluster</name>
        <dbReference type="ChEBI" id="CHEBI:30408"/>
    </cofactor>
</comment>
<evidence type="ECO:0000256" key="4">
    <source>
        <dbReference type="ARBA" id="ARBA00022722"/>
    </source>
</evidence>
<dbReference type="AlphaFoldDB" id="O59370"/>
<comment type="function">
    <text evidence="12">CRISPR (clustered regularly interspaced short palindromic repeat) is an adaptive immune system that provides protection against mobile genetic elements (viruses, transposable elements and conjugative plasmids). CRISPR clusters contain sequences complementary to antecedent mobile elements and target invading nucleic acids. CRISPR clusters are transcribed and processed into CRISPR RNA (crRNA).</text>
</comment>
<evidence type="ECO:0000256" key="3">
    <source>
        <dbReference type="ARBA" id="ARBA00020049"/>
    </source>
</evidence>
<dbReference type="PANTHER" id="PTHR36531">
    <property type="entry name" value="CRISPR-ASSOCIATED EXONUCLEASE CAS4"/>
    <property type="match status" value="1"/>
</dbReference>
<accession>O59370</accession>
<dbReference type="GO" id="GO:0051607">
    <property type="term" value="P:defense response to virus"/>
    <property type="evidence" value="ECO:0007669"/>
    <property type="project" value="UniProtKB-KW"/>
</dbReference>
<evidence type="ECO:0000256" key="1">
    <source>
        <dbReference type="ARBA" id="ARBA00009189"/>
    </source>
</evidence>
<dbReference type="InterPro" id="IPR051827">
    <property type="entry name" value="Cas4_exonuclease"/>
</dbReference>
<protein>
    <recommendedName>
        <fullName evidence="3 12">CRISPR-associated exonuclease Cas4</fullName>
        <ecNumber evidence="2 12">3.1.12.1</ecNumber>
    </recommendedName>
</protein>
<evidence type="ECO:0000256" key="12">
    <source>
        <dbReference type="RuleBase" id="RU365022"/>
    </source>
</evidence>
<evidence type="ECO:0000256" key="2">
    <source>
        <dbReference type="ARBA" id="ARBA00012768"/>
    </source>
</evidence>
<dbReference type="GO" id="GO:0004527">
    <property type="term" value="F:exonuclease activity"/>
    <property type="evidence" value="ECO:0007669"/>
    <property type="project" value="UniProtKB-KW"/>
</dbReference>
<evidence type="ECO:0000256" key="6">
    <source>
        <dbReference type="ARBA" id="ARBA00022801"/>
    </source>
</evidence>
<name>O59370_PYRHO</name>
<evidence type="ECO:0000313" key="14">
    <source>
        <dbReference type="Proteomes" id="UP000000752"/>
    </source>
</evidence>
<dbReference type="PANTHER" id="PTHR36531:SF2">
    <property type="entry name" value="CRISPR-ASSOCIATED EXONUCLEASE CAS4"/>
    <property type="match status" value="1"/>
</dbReference>
<evidence type="ECO:0000256" key="10">
    <source>
        <dbReference type="ARBA" id="ARBA00023118"/>
    </source>
</evidence>
<comment type="similarity">
    <text evidence="1 12">Belongs to the CRISPR-associated exonuclease Cas4 family.</text>
</comment>
<dbReference type="EMBL" id="BA000001">
    <property type="protein sequence ID" value="BAA30861.1"/>
    <property type="molecule type" value="Genomic_DNA"/>
</dbReference>
<dbReference type="InterPro" id="IPR013343">
    <property type="entry name" value="CRISPR-assoc_prot_Cas4"/>
</dbReference>
<keyword evidence="5 12" id="KW-0479">Metal-binding</keyword>
<organism evidence="13 14">
    <name type="scientific">Pyrococcus horikoshii (strain ATCC 700860 / DSM 12428 / JCM 9974 / NBRC 100139 / OT-3)</name>
    <dbReference type="NCBI Taxonomy" id="70601"/>
    <lineage>
        <taxon>Archaea</taxon>
        <taxon>Methanobacteriati</taxon>
        <taxon>Methanobacteriota</taxon>
        <taxon>Thermococci</taxon>
        <taxon>Thermococcales</taxon>
        <taxon>Thermococcaceae</taxon>
        <taxon>Pyrococcus</taxon>
    </lineage>
</organism>
<sequence length="217" mass="25323">MMKSVLADAVFGGALMIEFYASEALICPRRVWFRLKGIPEKWPEVAKPRLEKGMKIHEVLGKVLKDRFDVELEKSVIIRFPKLGMEIHGKIDVYKEFPIEIKGKSYIPSSPIDYHLAQLNLYLRGVNAEYGYLYYVKLTDDPWRAISDIVFDSFPLIKGNGLKIFEVPYDEVLFKETVKYFYEIKLYLENDELPPAWKGPHCKFCPYNYICLSGEEF</sequence>
<keyword evidence="14" id="KW-1185">Reference proteome</keyword>
<keyword evidence="7 12" id="KW-0269">Exonuclease</keyword>
<dbReference type="CDD" id="cd09637">
    <property type="entry name" value="Cas4_I-A_I-B_I-C_I-D_II-B"/>
    <property type="match status" value="1"/>
</dbReference>
<dbReference type="KEGG" id="pho:PH1747"/>
<dbReference type="InterPro" id="IPR011604">
    <property type="entry name" value="PDDEXK-like_dom_sf"/>
</dbReference>
<keyword evidence="4 12" id="KW-0540">Nuclease</keyword>
<evidence type="ECO:0000256" key="11">
    <source>
        <dbReference type="ARBA" id="ARBA00023211"/>
    </source>
</evidence>
<keyword evidence="6 12" id="KW-0378">Hydrolase</keyword>
<keyword evidence="9 12" id="KW-0411">Iron-sulfur</keyword>
<evidence type="ECO:0000256" key="5">
    <source>
        <dbReference type="ARBA" id="ARBA00022723"/>
    </source>
</evidence>
<evidence type="ECO:0000256" key="7">
    <source>
        <dbReference type="ARBA" id="ARBA00022839"/>
    </source>
</evidence>
<proteinExistence type="inferred from homology"/>
<keyword evidence="10 12" id="KW-0051">Antiviral defense</keyword>
<dbReference type="EC" id="3.1.12.1" evidence="2 12"/>
<gene>
    <name evidence="13" type="ordered locus">PH1747</name>
</gene>